<dbReference type="Gene3D" id="2.30.42.10">
    <property type="match status" value="1"/>
</dbReference>
<dbReference type="InterPro" id="IPR040815">
    <property type="entry name" value="Nas2_N"/>
</dbReference>
<proteinExistence type="predicted"/>
<dbReference type="FunFam" id="2.30.42.10:FF:000107">
    <property type="entry name" value="26S proteasome non-ATPase regulatory subunit 9"/>
    <property type="match status" value="1"/>
</dbReference>
<dbReference type="OrthoDB" id="72325at2759"/>
<protein>
    <submittedName>
        <fullName evidence="4">26S proteasome non-ATPase regulatory subunit 9</fullName>
    </submittedName>
</protein>
<dbReference type="GO" id="GO:0000502">
    <property type="term" value="C:proteasome complex"/>
    <property type="evidence" value="ECO:0007669"/>
    <property type="project" value="UniProtKB-KW"/>
</dbReference>
<gene>
    <name evidence="4" type="ORF">CJ030_MR7G025717</name>
</gene>
<comment type="caution">
    <text evidence="4">The sequence shown here is derived from an EMBL/GenBank/DDBJ whole genome shotgun (WGS) entry which is preliminary data.</text>
</comment>
<dbReference type="Proteomes" id="UP000516437">
    <property type="component" value="Chromosome 7"/>
</dbReference>
<dbReference type="SUPFAM" id="SSF50156">
    <property type="entry name" value="PDZ domain-like"/>
    <property type="match status" value="1"/>
</dbReference>
<evidence type="ECO:0000256" key="2">
    <source>
        <dbReference type="SAM" id="MobiDB-lite"/>
    </source>
</evidence>
<organism evidence="4 5">
    <name type="scientific">Morella rubra</name>
    <name type="common">Chinese bayberry</name>
    <dbReference type="NCBI Taxonomy" id="262757"/>
    <lineage>
        <taxon>Eukaryota</taxon>
        <taxon>Viridiplantae</taxon>
        <taxon>Streptophyta</taxon>
        <taxon>Embryophyta</taxon>
        <taxon>Tracheophyta</taxon>
        <taxon>Spermatophyta</taxon>
        <taxon>Magnoliopsida</taxon>
        <taxon>eudicotyledons</taxon>
        <taxon>Gunneridae</taxon>
        <taxon>Pentapetalae</taxon>
        <taxon>rosids</taxon>
        <taxon>fabids</taxon>
        <taxon>Fagales</taxon>
        <taxon>Myricaceae</taxon>
        <taxon>Morella</taxon>
    </lineage>
</organism>
<evidence type="ECO:0000259" key="3">
    <source>
        <dbReference type="PROSITE" id="PS50106"/>
    </source>
</evidence>
<accession>A0A6A1V041</accession>
<dbReference type="PANTHER" id="PTHR12651">
    <property type="entry name" value="26S PROTEASOME NON-ATPASE REGULATORY SUBUNIT 9"/>
    <property type="match status" value="1"/>
</dbReference>
<dbReference type="InterPro" id="IPR001478">
    <property type="entry name" value="PDZ"/>
</dbReference>
<evidence type="ECO:0000313" key="5">
    <source>
        <dbReference type="Proteomes" id="UP000516437"/>
    </source>
</evidence>
<dbReference type="Pfam" id="PF18265">
    <property type="entry name" value="Nas2_N"/>
    <property type="match status" value="1"/>
</dbReference>
<evidence type="ECO:0000256" key="1">
    <source>
        <dbReference type="ARBA" id="ARBA00023186"/>
    </source>
</evidence>
<keyword evidence="5" id="KW-1185">Reference proteome</keyword>
<feature type="region of interest" description="Disordered" evidence="2">
    <location>
        <begin position="88"/>
        <end position="117"/>
    </location>
</feature>
<feature type="compositionally biased region" description="Polar residues" evidence="2">
    <location>
        <begin position="88"/>
        <end position="101"/>
    </location>
</feature>
<dbReference type="GO" id="GO:0070682">
    <property type="term" value="P:proteasome regulatory particle assembly"/>
    <property type="evidence" value="ECO:0007669"/>
    <property type="project" value="InterPro"/>
</dbReference>
<keyword evidence="1" id="KW-0143">Chaperone</keyword>
<dbReference type="AlphaFoldDB" id="A0A6A1V041"/>
<dbReference type="Gene3D" id="6.10.140.1710">
    <property type="match status" value="1"/>
</dbReference>
<sequence>MVATNLKSQTITLMAERSAMEAEMNAIIERLCQPGGPGLSGNLVDSEGFPRSDIDIPVVRAERHRLSELRNNHRGITERINQNIQVLHSARTPSKSSIPQYQGNEGGSNNQNSLIVGADPSASSQSVLLRDSPNSMDVDLVVSIPFALVDEIADASPAAEDGLQLGDQIVKFGSVEAGENLARRLASEAQTNQGRAIPVVIMRQGALINLTVTPRTWQGSGLLGFHLQIL</sequence>
<dbReference type="PROSITE" id="PS50106">
    <property type="entry name" value="PDZ"/>
    <property type="match status" value="1"/>
</dbReference>
<evidence type="ECO:0000313" key="4">
    <source>
        <dbReference type="EMBL" id="KAB1206003.1"/>
    </source>
</evidence>
<dbReference type="InterPro" id="IPR035269">
    <property type="entry name" value="PSMD9"/>
</dbReference>
<feature type="domain" description="PDZ" evidence="3">
    <location>
        <begin position="126"/>
        <end position="205"/>
    </location>
</feature>
<reference evidence="4 5" key="1">
    <citation type="journal article" date="2019" name="Plant Biotechnol. J.">
        <title>The red bayberry genome and genetic basis of sex determination.</title>
        <authorList>
            <person name="Jia H.M."/>
            <person name="Jia H.J."/>
            <person name="Cai Q.L."/>
            <person name="Wang Y."/>
            <person name="Zhao H.B."/>
            <person name="Yang W.F."/>
            <person name="Wang G.Y."/>
            <person name="Li Y.H."/>
            <person name="Zhan D.L."/>
            <person name="Shen Y.T."/>
            <person name="Niu Q.F."/>
            <person name="Chang L."/>
            <person name="Qiu J."/>
            <person name="Zhao L."/>
            <person name="Xie H.B."/>
            <person name="Fu W.Y."/>
            <person name="Jin J."/>
            <person name="Li X.W."/>
            <person name="Jiao Y."/>
            <person name="Zhou C.C."/>
            <person name="Tu T."/>
            <person name="Chai C.Y."/>
            <person name="Gao J.L."/>
            <person name="Fan L.J."/>
            <person name="van de Weg E."/>
            <person name="Wang J.Y."/>
            <person name="Gao Z.S."/>
        </authorList>
    </citation>
    <scope>NUCLEOTIDE SEQUENCE [LARGE SCALE GENOMIC DNA]</scope>
    <source>
        <tissue evidence="4">Leaves</tissue>
    </source>
</reference>
<dbReference type="GO" id="GO:0005737">
    <property type="term" value="C:cytoplasm"/>
    <property type="evidence" value="ECO:0007669"/>
    <property type="project" value="TreeGrafter"/>
</dbReference>
<keyword evidence="4" id="KW-0647">Proteasome</keyword>
<dbReference type="GO" id="GO:0005634">
    <property type="term" value="C:nucleus"/>
    <property type="evidence" value="ECO:0007669"/>
    <property type="project" value="TreeGrafter"/>
</dbReference>
<name>A0A6A1V041_9ROSI</name>
<dbReference type="EMBL" id="RXIC02000025">
    <property type="protein sequence ID" value="KAB1206003.1"/>
    <property type="molecule type" value="Genomic_DNA"/>
</dbReference>
<dbReference type="InterPro" id="IPR036034">
    <property type="entry name" value="PDZ_sf"/>
</dbReference>
<dbReference type="PANTHER" id="PTHR12651:SF1">
    <property type="entry name" value="26S PROTEASOME NON-ATPASE REGULATORY SUBUNIT 9"/>
    <property type="match status" value="1"/>
</dbReference>